<dbReference type="PIRSF" id="PIRSF000521">
    <property type="entry name" value="Transaminase_4ab_Lys_Orn"/>
    <property type="match status" value="1"/>
</dbReference>
<dbReference type="InterPro" id="IPR015421">
    <property type="entry name" value="PyrdxlP-dep_Trfase_major"/>
</dbReference>
<dbReference type="InterPro" id="IPR049704">
    <property type="entry name" value="Aminotrans_3_PPA_site"/>
</dbReference>
<evidence type="ECO:0000256" key="4">
    <source>
        <dbReference type="ARBA" id="ARBA00022605"/>
    </source>
</evidence>
<evidence type="ECO:0000256" key="6">
    <source>
        <dbReference type="ARBA" id="ARBA00022898"/>
    </source>
</evidence>
<evidence type="ECO:0000256" key="7">
    <source>
        <dbReference type="ARBA" id="ARBA00029440"/>
    </source>
</evidence>
<dbReference type="CDD" id="cd00610">
    <property type="entry name" value="OAT_like"/>
    <property type="match status" value="1"/>
</dbReference>
<comment type="pathway">
    <text evidence="7">Amino-acid biosynthesis.</text>
</comment>
<dbReference type="Gene3D" id="3.90.1150.10">
    <property type="entry name" value="Aspartate Aminotransferase, domain 1"/>
    <property type="match status" value="1"/>
</dbReference>
<accession>A0A6J7GU89</accession>
<evidence type="ECO:0000256" key="1">
    <source>
        <dbReference type="ARBA" id="ARBA00001933"/>
    </source>
</evidence>
<dbReference type="GO" id="GO:0030170">
    <property type="term" value="F:pyridoxal phosphate binding"/>
    <property type="evidence" value="ECO:0007669"/>
    <property type="project" value="InterPro"/>
</dbReference>
<dbReference type="GO" id="GO:0042802">
    <property type="term" value="F:identical protein binding"/>
    <property type="evidence" value="ECO:0007669"/>
    <property type="project" value="TreeGrafter"/>
</dbReference>
<dbReference type="NCBIfam" id="NF002325">
    <property type="entry name" value="PRK01278.1"/>
    <property type="match status" value="1"/>
</dbReference>
<dbReference type="InterPro" id="IPR005814">
    <property type="entry name" value="Aminotrans_3"/>
</dbReference>
<dbReference type="NCBIfam" id="TIGR00707">
    <property type="entry name" value="argD"/>
    <property type="match status" value="1"/>
</dbReference>
<dbReference type="GO" id="GO:0006526">
    <property type="term" value="P:L-arginine biosynthetic process"/>
    <property type="evidence" value="ECO:0007669"/>
    <property type="project" value="UniProtKB-ARBA"/>
</dbReference>
<keyword evidence="6" id="KW-0663">Pyridoxal phosphate</keyword>
<organism evidence="8">
    <name type="scientific">freshwater metagenome</name>
    <dbReference type="NCBI Taxonomy" id="449393"/>
    <lineage>
        <taxon>unclassified sequences</taxon>
        <taxon>metagenomes</taxon>
        <taxon>ecological metagenomes</taxon>
    </lineage>
</organism>
<dbReference type="InterPro" id="IPR004636">
    <property type="entry name" value="AcOrn/SuccOrn_fam"/>
</dbReference>
<dbReference type="GO" id="GO:0008483">
    <property type="term" value="F:transaminase activity"/>
    <property type="evidence" value="ECO:0007669"/>
    <property type="project" value="UniProtKB-KW"/>
</dbReference>
<dbReference type="InterPro" id="IPR050103">
    <property type="entry name" value="Class-III_PLP-dep_AT"/>
</dbReference>
<dbReference type="PROSITE" id="PS00600">
    <property type="entry name" value="AA_TRANSFER_CLASS_3"/>
    <property type="match status" value="1"/>
</dbReference>
<dbReference type="SUPFAM" id="SSF53383">
    <property type="entry name" value="PLP-dependent transferases"/>
    <property type="match status" value="1"/>
</dbReference>
<evidence type="ECO:0000313" key="8">
    <source>
        <dbReference type="EMBL" id="CAB4907820.1"/>
    </source>
</evidence>
<evidence type="ECO:0000256" key="2">
    <source>
        <dbReference type="ARBA" id="ARBA00004173"/>
    </source>
</evidence>
<dbReference type="NCBIfam" id="NF002874">
    <property type="entry name" value="PRK03244.1"/>
    <property type="match status" value="1"/>
</dbReference>
<dbReference type="PANTHER" id="PTHR11986:SF79">
    <property type="entry name" value="ACETYLORNITHINE AMINOTRANSFERASE, MITOCHONDRIAL"/>
    <property type="match status" value="1"/>
</dbReference>
<protein>
    <submittedName>
        <fullName evidence="8">Unannotated protein</fullName>
    </submittedName>
</protein>
<keyword evidence="3" id="KW-0032">Aminotransferase</keyword>
<keyword evidence="5" id="KW-0808">Transferase</keyword>
<evidence type="ECO:0000256" key="5">
    <source>
        <dbReference type="ARBA" id="ARBA00022679"/>
    </source>
</evidence>
<sequence length="390" mass="40724">MNWSDRWDTSMMKNYGRPPLMLVRGTGSRVWDDSGKEYIDLIAGIAVNALGHAHPTFVQAITDQLNTIGHTSNLYATEPGLQLAERLLELSQAPAGSRVFFCNSGAEANEAAFKLSRLTGRTHVVVAAGGFHGRTMGSLALTAQPAKQDPFRPLPGEVTVVPFGDSDALAAAITAETAAVFLEPIQGEGGVIVAPHGYLASARANCDKHGALLIFDEVQTGIGRTGQWFAYQSHNVAPDVVTLAKGLGGGLPIGALVAFGAAAELFTPGSHGSTFGGNPISARAALTVLDVIENEGLLAHVQEVSTRLTIELPAASSGLVSSVRGEGLLLAAVLEGVSSSDVEPKLRANGLLTNAVAPNAIRLAPPLILSTADVDEVIQRWGRTFQELAT</sequence>
<dbReference type="InterPro" id="IPR015422">
    <property type="entry name" value="PyrdxlP-dep_Trfase_small"/>
</dbReference>
<dbReference type="AlphaFoldDB" id="A0A6J7GU89"/>
<dbReference type="Pfam" id="PF00202">
    <property type="entry name" value="Aminotran_3"/>
    <property type="match status" value="1"/>
</dbReference>
<keyword evidence="4" id="KW-0028">Amino-acid biosynthesis</keyword>
<evidence type="ECO:0000256" key="3">
    <source>
        <dbReference type="ARBA" id="ARBA00022576"/>
    </source>
</evidence>
<dbReference type="Gene3D" id="3.40.640.10">
    <property type="entry name" value="Type I PLP-dependent aspartate aminotransferase-like (Major domain)"/>
    <property type="match status" value="1"/>
</dbReference>
<name>A0A6J7GU89_9ZZZZ</name>
<dbReference type="HAMAP" id="MF_01107">
    <property type="entry name" value="ArgD_aminotrans_3"/>
    <property type="match status" value="1"/>
</dbReference>
<dbReference type="EMBL" id="CAFBMC010000092">
    <property type="protein sequence ID" value="CAB4907820.1"/>
    <property type="molecule type" value="Genomic_DNA"/>
</dbReference>
<dbReference type="GO" id="GO:0005739">
    <property type="term" value="C:mitochondrion"/>
    <property type="evidence" value="ECO:0007669"/>
    <property type="project" value="UniProtKB-SubCell"/>
</dbReference>
<dbReference type="PANTHER" id="PTHR11986">
    <property type="entry name" value="AMINOTRANSFERASE CLASS III"/>
    <property type="match status" value="1"/>
</dbReference>
<proteinExistence type="inferred from homology"/>
<gene>
    <name evidence="8" type="ORF">UFOPK3495_01377</name>
</gene>
<comment type="subcellular location">
    <subcellularLocation>
        <location evidence="2">Mitochondrion</location>
    </subcellularLocation>
</comment>
<comment type="cofactor">
    <cofactor evidence="1">
        <name>pyridoxal 5'-phosphate</name>
        <dbReference type="ChEBI" id="CHEBI:597326"/>
    </cofactor>
</comment>
<dbReference type="FunFam" id="3.40.640.10:FF:000004">
    <property type="entry name" value="Acetylornithine aminotransferase"/>
    <property type="match status" value="1"/>
</dbReference>
<dbReference type="InterPro" id="IPR015424">
    <property type="entry name" value="PyrdxlP-dep_Trfase"/>
</dbReference>
<reference evidence="8" key="1">
    <citation type="submission" date="2020-05" db="EMBL/GenBank/DDBJ databases">
        <authorList>
            <person name="Chiriac C."/>
            <person name="Salcher M."/>
            <person name="Ghai R."/>
            <person name="Kavagutti S V."/>
        </authorList>
    </citation>
    <scope>NUCLEOTIDE SEQUENCE</scope>
</reference>